<evidence type="ECO:0008006" key="4">
    <source>
        <dbReference type="Google" id="ProtNLM"/>
    </source>
</evidence>
<gene>
    <name evidence="2" type="ORF">Rhe02_36780</name>
</gene>
<reference evidence="2" key="1">
    <citation type="submission" date="2021-01" db="EMBL/GenBank/DDBJ databases">
        <title>Whole genome shotgun sequence of Rhizocola hellebori NBRC 109834.</title>
        <authorList>
            <person name="Komaki H."/>
            <person name="Tamura T."/>
        </authorList>
    </citation>
    <scope>NUCLEOTIDE SEQUENCE</scope>
    <source>
        <strain evidence="2">NBRC 109834</strain>
    </source>
</reference>
<organism evidence="2 3">
    <name type="scientific">Rhizocola hellebori</name>
    <dbReference type="NCBI Taxonomy" id="1392758"/>
    <lineage>
        <taxon>Bacteria</taxon>
        <taxon>Bacillati</taxon>
        <taxon>Actinomycetota</taxon>
        <taxon>Actinomycetes</taxon>
        <taxon>Micromonosporales</taxon>
        <taxon>Micromonosporaceae</taxon>
        <taxon>Rhizocola</taxon>
    </lineage>
</organism>
<dbReference type="AlphaFoldDB" id="A0A8J3Q836"/>
<keyword evidence="3" id="KW-1185">Reference proteome</keyword>
<sequence length="151" mass="17541">MYQRDQDKWYPLIYLVTAVMSVGGLFPLWGFAMGEVDPVFAPVIVLFVLIWEILIWRIVLVGVYVGDAGVKIRMVLRSHVVPWPRLARAWAGQAAHYDAWQIWISTRDPERDLQTPIWRKGSRARHKNRILLSPHEFGAVLDELNRPRTPK</sequence>
<keyword evidence="1" id="KW-0472">Membrane</keyword>
<keyword evidence="1" id="KW-1133">Transmembrane helix</keyword>
<dbReference type="EMBL" id="BONY01000020">
    <property type="protein sequence ID" value="GIH05611.1"/>
    <property type="molecule type" value="Genomic_DNA"/>
</dbReference>
<name>A0A8J3Q836_9ACTN</name>
<proteinExistence type="predicted"/>
<evidence type="ECO:0000256" key="1">
    <source>
        <dbReference type="SAM" id="Phobius"/>
    </source>
</evidence>
<keyword evidence="1" id="KW-0812">Transmembrane</keyword>
<protein>
    <recommendedName>
        <fullName evidence="4">PH domain-containing protein</fullName>
    </recommendedName>
</protein>
<accession>A0A8J3Q836</accession>
<feature type="transmembrane region" description="Helical" evidence="1">
    <location>
        <begin position="12"/>
        <end position="33"/>
    </location>
</feature>
<evidence type="ECO:0000313" key="3">
    <source>
        <dbReference type="Proteomes" id="UP000612899"/>
    </source>
</evidence>
<feature type="transmembrane region" description="Helical" evidence="1">
    <location>
        <begin position="39"/>
        <end position="65"/>
    </location>
</feature>
<comment type="caution">
    <text evidence="2">The sequence shown here is derived from an EMBL/GenBank/DDBJ whole genome shotgun (WGS) entry which is preliminary data.</text>
</comment>
<evidence type="ECO:0000313" key="2">
    <source>
        <dbReference type="EMBL" id="GIH05611.1"/>
    </source>
</evidence>
<dbReference type="Proteomes" id="UP000612899">
    <property type="component" value="Unassembled WGS sequence"/>
</dbReference>